<dbReference type="RefSeq" id="WP_301217266.1">
    <property type="nucleotide sequence ID" value="NZ_JAROCB010000002.1"/>
</dbReference>
<evidence type="ECO:0000313" key="2">
    <source>
        <dbReference type="Proteomes" id="UP001174210"/>
    </source>
</evidence>
<sequence>MPDTVLPAAPPDSAALVALLDRLRPGDWLAFASDDTPLAHGTPTLRVDAPLEHVAGAVLPLLPISRHTHDPLLRWTAAEADPDIADLTYAMQGLASDGSGRRMTAAAIDDTLLRGGVDAVDAAIRVPWHGVPFHFLVCVGGGAHRPTDLTAPQPALAEAG</sequence>
<protein>
    <recommendedName>
        <fullName evidence="3">Isochorismate synthase</fullName>
    </recommendedName>
</protein>
<evidence type="ECO:0008006" key="3">
    <source>
        <dbReference type="Google" id="ProtNLM"/>
    </source>
</evidence>
<comment type="caution">
    <text evidence="1">The sequence shown here is derived from an EMBL/GenBank/DDBJ whole genome shotgun (WGS) entry which is preliminary data.</text>
</comment>
<organism evidence="1 2">
    <name type="scientific">Leifsonia virtsii</name>
    <dbReference type="NCBI Taxonomy" id="3035915"/>
    <lineage>
        <taxon>Bacteria</taxon>
        <taxon>Bacillati</taxon>
        <taxon>Actinomycetota</taxon>
        <taxon>Actinomycetes</taxon>
        <taxon>Micrococcales</taxon>
        <taxon>Microbacteriaceae</taxon>
        <taxon>Leifsonia</taxon>
    </lineage>
</organism>
<dbReference type="EMBL" id="JAROCB010000002">
    <property type="protein sequence ID" value="MDN4596858.1"/>
    <property type="molecule type" value="Genomic_DNA"/>
</dbReference>
<evidence type="ECO:0000313" key="1">
    <source>
        <dbReference type="EMBL" id="MDN4596858.1"/>
    </source>
</evidence>
<dbReference type="Proteomes" id="UP001174210">
    <property type="component" value="Unassembled WGS sequence"/>
</dbReference>
<gene>
    <name evidence="1" type="ORF">P5G59_06890</name>
</gene>
<reference evidence="1" key="1">
    <citation type="submission" date="2023-03" db="EMBL/GenBank/DDBJ databases">
        <title>MT1 and MT2 Draft Genomes of Novel Species.</title>
        <authorList>
            <person name="Venkateswaran K."/>
        </authorList>
    </citation>
    <scope>NUCLEOTIDE SEQUENCE</scope>
    <source>
        <strain evidence="1">F6_8S_P_1A</strain>
    </source>
</reference>
<proteinExistence type="predicted"/>
<name>A0ABT8IVL1_9MICO</name>
<accession>A0ABT8IVL1</accession>
<keyword evidence="2" id="KW-1185">Reference proteome</keyword>